<dbReference type="AlphaFoldDB" id="D2TYC2"/>
<keyword evidence="3 6" id="KW-0812">Transmembrane</keyword>
<sequence>MMRVIIMDRFERQNDSIVQRAGAGIQAYMAQVYGWMTVGLLLTAFVAWYAINNSNIIMYLATHGWVLIGLIIAEFALVIGLSFLLPKLSAGLATAMFMLYSALTGLTISLVLVAYTGASVASTFFITAAMFGALSFYGYTTKRSLSGMGSFLFMALIGLIIASLVNIWLQSSGLTLVITYAGVLIFSGLTAYDTQKLKDMGNQIDSRDQEGMRKYAILGALTLYLDFINLFLMMLRILGDRR</sequence>
<evidence type="ECO:0000256" key="4">
    <source>
        <dbReference type="ARBA" id="ARBA00022989"/>
    </source>
</evidence>
<dbReference type="GO" id="GO:0005886">
    <property type="term" value="C:plasma membrane"/>
    <property type="evidence" value="ECO:0007669"/>
    <property type="project" value="TreeGrafter"/>
</dbReference>
<dbReference type="Pfam" id="PF01027">
    <property type="entry name" value="Bax1-I"/>
    <property type="match status" value="1"/>
</dbReference>
<dbReference type="PANTHER" id="PTHR23291:SF50">
    <property type="entry name" value="PROTEIN LIFEGUARD 4"/>
    <property type="match status" value="1"/>
</dbReference>
<organism evidence="7">
    <name type="scientific">Arsenophonus nasoniae</name>
    <name type="common">son-killer infecting Nasonia vitripennis</name>
    <dbReference type="NCBI Taxonomy" id="638"/>
    <lineage>
        <taxon>Bacteria</taxon>
        <taxon>Pseudomonadati</taxon>
        <taxon>Pseudomonadota</taxon>
        <taxon>Gammaproteobacteria</taxon>
        <taxon>Enterobacterales</taxon>
        <taxon>Morganellaceae</taxon>
        <taxon>Arsenophonus</taxon>
    </lineage>
</organism>
<accession>D2TYC2</accession>
<comment type="similarity">
    <text evidence="2 6">Belongs to the BI1 family.</text>
</comment>
<name>D2TYC2_9GAMM</name>
<feature type="transmembrane region" description="Helical" evidence="6">
    <location>
        <begin position="175"/>
        <end position="194"/>
    </location>
</feature>
<evidence type="ECO:0000256" key="3">
    <source>
        <dbReference type="ARBA" id="ARBA00022692"/>
    </source>
</evidence>
<reference evidence="7" key="1">
    <citation type="journal article" date="2010" name="Insect Mol. Biol.">
        <title>The draft genome sequence of Arsenophonus nasoniae, son-killer bacterium of Nasonia vitripennis, reveals genes associated with virulence and symbiosis.</title>
        <authorList>
            <person name="Wilkes T."/>
            <person name="Darby A.C."/>
            <person name="Choi J."/>
            <person name="Colborne J.K."/>
            <person name="Werren J.H."/>
            <person name="Hurst G.D.D."/>
        </authorList>
    </citation>
    <scope>NUCLEOTIDE SEQUENCE</scope>
</reference>
<dbReference type="CDD" id="cd10432">
    <property type="entry name" value="BI-1-like_bacterial"/>
    <property type="match status" value="1"/>
</dbReference>
<dbReference type="PANTHER" id="PTHR23291">
    <property type="entry name" value="BAX INHIBITOR-RELATED"/>
    <property type="match status" value="1"/>
</dbReference>
<evidence type="ECO:0000256" key="1">
    <source>
        <dbReference type="ARBA" id="ARBA00004141"/>
    </source>
</evidence>
<keyword evidence="5 6" id="KW-0472">Membrane</keyword>
<evidence type="ECO:0000256" key="5">
    <source>
        <dbReference type="ARBA" id="ARBA00023136"/>
    </source>
</evidence>
<evidence type="ECO:0000256" key="6">
    <source>
        <dbReference type="RuleBase" id="RU004379"/>
    </source>
</evidence>
<protein>
    <recommendedName>
        <fullName evidence="8">Inner membrane protein YbhL</fullName>
    </recommendedName>
</protein>
<proteinExistence type="inferred from homology"/>
<feature type="transmembrane region" description="Helical" evidence="6">
    <location>
        <begin position="215"/>
        <end position="238"/>
    </location>
</feature>
<comment type="subcellular location">
    <subcellularLocation>
        <location evidence="1">Membrane</location>
        <topology evidence="1">Multi-pass membrane protein</topology>
    </subcellularLocation>
</comment>
<feature type="transmembrane region" description="Helical" evidence="6">
    <location>
        <begin position="32"/>
        <end position="51"/>
    </location>
</feature>
<evidence type="ECO:0008006" key="8">
    <source>
        <dbReference type="Google" id="ProtNLM"/>
    </source>
</evidence>
<gene>
    <name evidence="7" type="ORF">ARN_11290</name>
</gene>
<dbReference type="EMBL" id="FN545182">
    <property type="protein sequence ID" value="CBA72404.1"/>
    <property type="molecule type" value="Genomic_DNA"/>
</dbReference>
<evidence type="ECO:0000256" key="2">
    <source>
        <dbReference type="ARBA" id="ARBA00010350"/>
    </source>
</evidence>
<feature type="transmembrane region" description="Helical" evidence="6">
    <location>
        <begin position="151"/>
        <end position="169"/>
    </location>
</feature>
<feature type="transmembrane region" description="Helical" evidence="6">
    <location>
        <begin position="97"/>
        <end position="115"/>
    </location>
</feature>
<feature type="transmembrane region" description="Helical" evidence="6">
    <location>
        <begin position="63"/>
        <end position="85"/>
    </location>
</feature>
<evidence type="ECO:0000313" key="7">
    <source>
        <dbReference type="EMBL" id="CBA72404.1"/>
    </source>
</evidence>
<dbReference type="InterPro" id="IPR006214">
    <property type="entry name" value="Bax_inhibitor_1-related"/>
</dbReference>
<feature type="transmembrane region" description="Helical" evidence="6">
    <location>
        <begin position="121"/>
        <end position="139"/>
    </location>
</feature>
<keyword evidence="4 6" id="KW-1133">Transmembrane helix</keyword>